<reference evidence="3 4" key="1">
    <citation type="journal article" date="2015" name="Genome Announc.">
        <title>Expanding the biotechnology potential of lactobacilli through comparative genomics of 213 strains and associated genera.</title>
        <authorList>
            <person name="Sun Z."/>
            <person name="Harris H.M."/>
            <person name="McCann A."/>
            <person name="Guo C."/>
            <person name="Argimon S."/>
            <person name="Zhang W."/>
            <person name="Yang X."/>
            <person name="Jeffery I.B."/>
            <person name="Cooney J.C."/>
            <person name="Kagawa T.F."/>
            <person name="Liu W."/>
            <person name="Song Y."/>
            <person name="Salvetti E."/>
            <person name="Wrobel A."/>
            <person name="Rasinkangas P."/>
            <person name="Parkhill J."/>
            <person name="Rea M.C."/>
            <person name="O'Sullivan O."/>
            <person name="Ritari J."/>
            <person name="Douillard F.P."/>
            <person name="Paul Ross R."/>
            <person name="Yang R."/>
            <person name="Briner A.E."/>
            <person name="Felis G.E."/>
            <person name="de Vos W.M."/>
            <person name="Barrangou R."/>
            <person name="Klaenhammer T.R."/>
            <person name="Caufield P.W."/>
            <person name="Cui Y."/>
            <person name="Zhang H."/>
            <person name="O'Toole P.W."/>
        </authorList>
    </citation>
    <scope>NUCLEOTIDE SEQUENCE [LARGE SCALE GENOMIC DNA]</scope>
    <source>
        <strain evidence="3 4">DSM 20719</strain>
    </source>
</reference>
<gene>
    <name evidence="3" type="ORF">FC90_GL000047</name>
</gene>
<feature type="transmembrane region" description="Helical" evidence="2">
    <location>
        <begin position="26"/>
        <end position="48"/>
    </location>
</feature>
<evidence type="ECO:0000313" key="3">
    <source>
        <dbReference type="EMBL" id="KRM20684.1"/>
    </source>
</evidence>
<dbReference type="Proteomes" id="UP000050823">
    <property type="component" value="Unassembled WGS sequence"/>
</dbReference>
<feature type="region of interest" description="Disordered" evidence="1">
    <location>
        <begin position="54"/>
        <end position="88"/>
    </location>
</feature>
<accession>A0AA89KW57</accession>
<dbReference type="AlphaFoldDB" id="A0AA89KW57"/>
<dbReference type="RefSeq" id="WP_057908862.1">
    <property type="nucleotide sequence ID" value="NZ_AYZB01000066.1"/>
</dbReference>
<protein>
    <submittedName>
        <fullName evidence="3">Uncharacterized protein</fullName>
    </submittedName>
</protein>
<comment type="caution">
    <text evidence="3">The sequence shown here is derived from an EMBL/GenBank/DDBJ whole genome shotgun (WGS) entry which is preliminary data.</text>
</comment>
<feature type="compositionally biased region" description="Polar residues" evidence="1">
    <location>
        <begin position="55"/>
        <end position="69"/>
    </location>
</feature>
<dbReference type="EMBL" id="AYZB01000066">
    <property type="protein sequence ID" value="KRM20684.1"/>
    <property type="molecule type" value="Genomic_DNA"/>
</dbReference>
<name>A0AA89KW57_9LACO</name>
<evidence type="ECO:0000313" key="4">
    <source>
        <dbReference type="Proteomes" id="UP000050823"/>
    </source>
</evidence>
<organism evidence="3 4">
    <name type="scientific">Latilactobacillus graminis DSM 20719</name>
    <dbReference type="NCBI Taxonomy" id="1423752"/>
    <lineage>
        <taxon>Bacteria</taxon>
        <taxon>Bacillati</taxon>
        <taxon>Bacillota</taxon>
        <taxon>Bacilli</taxon>
        <taxon>Lactobacillales</taxon>
        <taxon>Lactobacillaceae</taxon>
        <taxon>Latilactobacillus</taxon>
    </lineage>
</organism>
<evidence type="ECO:0000256" key="2">
    <source>
        <dbReference type="SAM" id="Phobius"/>
    </source>
</evidence>
<sequence>MPFLIILLVIIAVVAAVGVFSLLIGSLLLLLKFALPLLMLGVLISIIYRAITGPKKQTQHAYSNPTSGSHQRKEARDVKVDDDDWSDF</sequence>
<keyword evidence="2" id="KW-1133">Transmembrane helix</keyword>
<evidence type="ECO:0000256" key="1">
    <source>
        <dbReference type="SAM" id="MobiDB-lite"/>
    </source>
</evidence>
<proteinExistence type="predicted"/>
<keyword evidence="2" id="KW-0812">Transmembrane</keyword>
<keyword evidence="2" id="KW-0472">Membrane</keyword>